<comment type="pathway">
    <text evidence="3">Sphingolipid metabolism.</text>
</comment>
<name>A0A1Y1UT52_9TREE</name>
<dbReference type="InterPro" id="IPR050087">
    <property type="entry name" value="AON_synthase_class-II"/>
</dbReference>
<dbReference type="AlphaFoldDB" id="A0A1Y1UT52"/>
<dbReference type="InterPro" id="IPR015422">
    <property type="entry name" value="PyrdxlP-dep_Trfase_small"/>
</dbReference>
<keyword evidence="13" id="KW-1185">Reference proteome</keyword>
<evidence type="ECO:0000256" key="1">
    <source>
        <dbReference type="ARBA" id="ARBA00001933"/>
    </source>
</evidence>
<dbReference type="FunCoup" id="A0A1Y1UT52">
    <property type="interactions" value="578"/>
</dbReference>
<keyword evidence="9" id="KW-0443">Lipid metabolism</keyword>
<dbReference type="Proteomes" id="UP000193218">
    <property type="component" value="Unassembled WGS sequence"/>
</dbReference>
<dbReference type="STRING" id="4999.A0A1Y1UT52"/>
<dbReference type="InterPro" id="IPR004839">
    <property type="entry name" value="Aminotransferase_I/II_large"/>
</dbReference>
<dbReference type="OrthoDB" id="3168162at2759"/>
<accession>A0A1Y1UT52</accession>
<dbReference type="InterPro" id="IPR015424">
    <property type="entry name" value="PyrdxlP-dep_Trfase"/>
</dbReference>
<dbReference type="RefSeq" id="XP_021874869.1">
    <property type="nucleotide sequence ID" value="XM_022014510.1"/>
</dbReference>
<evidence type="ECO:0000313" key="12">
    <source>
        <dbReference type="EMBL" id="ORX41190.1"/>
    </source>
</evidence>
<keyword evidence="6 12" id="KW-0808">Transferase</keyword>
<dbReference type="GO" id="GO:0004758">
    <property type="term" value="F:serine C-palmitoyltransferase activity"/>
    <property type="evidence" value="ECO:0007669"/>
    <property type="project" value="TreeGrafter"/>
</dbReference>
<protein>
    <recommendedName>
        <fullName evidence="5">serine C-palmitoyltransferase</fullName>
        <ecNumber evidence="5">2.3.1.50</ecNumber>
    </recommendedName>
</protein>
<evidence type="ECO:0000256" key="6">
    <source>
        <dbReference type="ARBA" id="ARBA00022679"/>
    </source>
</evidence>
<keyword evidence="8" id="KW-0746">Sphingolipid metabolism</keyword>
<comment type="pathway">
    <text evidence="2">Lipid metabolism; sphingolipid metabolism.</text>
</comment>
<evidence type="ECO:0000256" key="9">
    <source>
        <dbReference type="ARBA" id="ARBA00023098"/>
    </source>
</evidence>
<evidence type="ECO:0000256" key="4">
    <source>
        <dbReference type="ARBA" id="ARBA00008392"/>
    </source>
</evidence>
<comment type="caution">
    <text evidence="12">The sequence shown here is derived from an EMBL/GenBank/DDBJ whole genome shotgun (WGS) entry which is preliminary data.</text>
</comment>
<dbReference type="PANTHER" id="PTHR13693">
    <property type="entry name" value="CLASS II AMINOTRANSFERASE/8-AMINO-7-OXONONANOATE SYNTHASE"/>
    <property type="match status" value="1"/>
</dbReference>
<dbReference type="GO" id="GO:0016020">
    <property type="term" value="C:membrane"/>
    <property type="evidence" value="ECO:0007669"/>
    <property type="project" value="GOC"/>
</dbReference>
<comment type="similarity">
    <text evidence="4">Belongs to the class-II pyridoxal-phosphate-dependent aminotransferase family.</text>
</comment>
<evidence type="ECO:0000256" key="3">
    <source>
        <dbReference type="ARBA" id="ARBA00004991"/>
    </source>
</evidence>
<dbReference type="GeneID" id="33556318"/>
<evidence type="ECO:0000256" key="5">
    <source>
        <dbReference type="ARBA" id="ARBA00013220"/>
    </source>
</evidence>
<evidence type="ECO:0000256" key="7">
    <source>
        <dbReference type="ARBA" id="ARBA00022898"/>
    </source>
</evidence>
<evidence type="ECO:0000259" key="11">
    <source>
        <dbReference type="Pfam" id="PF00155"/>
    </source>
</evidence>
<dbReference type="Gene3D" id="3.90.1150.10">
    <property type="entry name" value="Aspartate Aminotransferase, domain 1"/>
    <property type="match status" value="1"/>
</dbReference>
<keyword evidence="10" id="KW-0012">Acyltransferase</keyword>
<dbReference type="SUPFAM" id="SSF53383">
    <property type="entry name" value="PLP-dependent transferases"/>
    <property type="match status" value="1"/>
</dbReference>
<dbReference type="EMBL" id="NBSH01000001">
    <property type="protein sequence ID" value="ORX41190.1"/>
    <property type="molecule type" value="Genomic_DNA"/>
</dbReference>
<organism evidence="12 13">
    <name type="scientific">Kockovaella imperatae</name>
    <dbReference type="NCBI Taxonomy" id="4999"/>
    <lineage>
        <taxon>Eukaryota</taxon>
        <taxon>Fungi</taxon>
        <taxon>Dikarya</taxon>
        <taxon>Basidiomycota</taxon>
        <taxon>Agaricomycotina</taxon>
        <taxon>Tremellomycetes</taxon>
        <taxon>Tremellales</taxon>
        <taxon>Cuniculitremaceae</taxon>
        <taxon>Kockovaella</taxon>
    </lineage>
</organism>
<evidence type="ECO:0000256" key="8">
    <source>
        <dbReference type="ARBA" id="ARBA00022919"/>
    </source>
</evidence>
<dbReference type="EC" id="2.3.1.50" evidence="5"/>
<feature type="domain" description="Aminotransferase class I/classII large" evidence="11">
    <location>
        <begin position="148"/>
        <end position="541"/>
    </location>
</feature>
<dbReference type="GO" id="GO:0005783">
    <property type="term" value="C:endoplasmic reticulum"/>
    <property type="evidence" value="ECO:0007669"/>
    <property type="project" value="TreeGrafter"/>
</dbReference>
<evidence type="ECO:0000256" key="10">
    <source>
        <dbReference type="ARBA" id="ARBA00023315"/>
    </source>
</evidence>
<dbReference type="Gene3D" id="3.40.640.10">
    <property type="entry name" value="Type I PLP-dependent aspartate aminotransferase-like (Major domain)"/>
    <property type="match status" value="1"/>
</dbReference>
<dbReference type="GO" id="GO:0046512">
    <property type="term" value="P:sphingosine biosynthetic process"/>
    <property type="evidence" value="ECO:0007669"/>
    <property type="project" value="TreeGrafter"/>
</dbReference>
<evidence type="ECO:0000256" key="2">
    <source>
        <dbReference type="ARBA" id="ARBA00004760"/>
    </source>
</evidence>
<dbReference type="GO" id="GO:0030170">
    <property type="term" value="F:pyridoxal phosphate binding"/>
    <property type="evidence" value="ECO:0007669"/>
    <property type="project" value="InterPro"/>
</dbReference>
<dbReference type="InParanoid" id="A0A1Y1UT52"/>
<gene>
    <name evidence="12" type="ORF">BD324DRAFT_613572</name>
</gene>
<proteinExistence type="inferred from homology"/>
<evidence type="ECO:0000313" key="13">
    <source>
        <dbReference type="Proteomes" id="UP000193218"/>
    </source>
</evidence>
<comment type="cofactor">
    <cofactor evidence="1">
        <name>pyridoxal 5'-phosphate</name>
        <dbReference type="ChEBI" id="CHEBI:597326"/>
    </cofactor>
</comment>
<keyword evidence="7" id="KW-0663">Pyridoxal phosphate</keyword>
<dbReference type="Pfam" id="PF00155">
    <property type="entry name" value="Aminotran_1_2"/>
    <property type="match status" value="1"/>
</dbReference>
<reference evidence="12 13" key="1">
    <citation type="submission" date="2017-03" db="EMBL/GenBank/DDBJ databases">
        <title>Widespread Adenine N6-methylation of Active Genes in Fungi.</title>
        <authorList>
            <consortium name="DOE Joint Genome Institute"/>
            <person name="Mondo S.J."/>
            <person name="Dannebaum R.O."/>
            <person name="Kuo R.C."/>
            <person name="Louie K.B."/>
            <person name="Bewick A.J."/>
            <person name="Labutti K."/>
            <person name="Haridas S."/>
            <person name="Kuo A."/>
            <person name="Salamov A."/>
            <person name="Ahrendt S.R."/>
            <person name="Lau R."/>
            <person name="Bowen B.P."/>
            <person name="Lipzen A."/>
            <person name="Sullivan W."/>
            <person name="Andreopoulos W.B."/>
            <person name="Clum A."/>
            <person name="Lindquist E."/>
            <person name="Daum C."/>
            <person name="Northen T.R."/>
            <person name="Ramamoorthy G."/>
            <person name="Schmitz R.J."/>
            <person name="Gryganskyi A."/>
            <person name="Culley D."/>
            <person name="Magnuson J."/>
            <person name="James T.Y."/>
            <person name="O'Malley M.A."/>
            <person name="Stajich J.E."/>
            <person name="Spatafora J.W."/>
            <person name="Visel A."/>
            <person name="Grigoriev I.V."/>
        </authorList>
    </citation>
    <scope>NUCLEOTIDE SEQUENCE [LARGE SCALE GENOMIC DNA]</scope>
    <source>
        <strain evidence="12 13">NRRL Y-17943</strain>
    </source>
</reference>
<dbReference type="GO" id="GO:0046513">
    <property type="term" value="P:ceramide biosynthetic process"/>
    <property type="evidence" value="ECO:0007669"/>
    <property type="project" value="TreeGrafter"/>
</dbReference>
<dbReference type="PANTHER" id="PTHR13693:SF2">
    <property type="entry name" value="SERINE PALMITOYLTRANSFERASE 1"/>
    <property type="match status" value="1"/>
</dbReference>
<sequence length="553" mass="60359">MSSAAGASTSHHGSNSMEVPAPLLPLLSILSSLFLNLSSVFHRIPGSPIILRYIKSSYQDDPYRSLLEVLLVAFAIRTIFKGRTGGEGQGKSFIKFSEKEIDELVDEWRPAPLVEELEESDIQTLSSVPTIHGPGGTHVKLSAGGKSVLNLASIDWLGLVEADQMKQTAIDTLKEYGVGTCGPAGFYGLLDVHLRFQSEVAEFLGTEDAIVYSQAYATTASVIPAFAKRGDIIVADRGVNFAIQRGLQISRSQIRWYAHGDMEDMERVMQQVEKERKRKGGKLTKKFIVTEGIFENDGMMVDLPKVIELKHKYKYRLMLDESHSFGMIGAHGKGVTEHYNIPASEVDMLIASMANGCAAGGGFCAGSSVVCSHQRINSSASVFSASLPAMLATTASTALTVFNNQPELFNALQANSLLFRQILNKLEPTPFSVPPCDPAYITPSESMPPPAVTNNEALIHIPSHPQSALIHIFLLNPPSTLQEEEAMLQDIVDETLNTSQVLVTRARRLRGQEGLEPEPSLKICMSSNFTKKEVEKAAQALKQAITKVCSKRR</sequence>
<dbReference type="InterPro" id="IPR015421">
    <property type="entry name" value="PyrdxlP-dep_Trfase_major"/>
</dbReference>